<reference evidence="1 2" key="1">
    <citation type="submission" date="2017-06" db="EMBL/GenBank/DDBJ databases">
        <title>Ant-infecting Ophiocordyceps genomes reveal a high diversity of potential behavioral manipulation genes and a possible major role for enterotoxins.</title>
        <authorList>
            <person name="De Bekker C."/>
            <person name="Evans H.C."/>
            <person name="Brachmann A."/>
            <person name="Hughes D.P."/>
        </authorList>
    </citation>
    <scope>NUCLEOTIDE SEQUENCE [LARGE SCALE GENOMIC DNA]</scope>
    <source>
        <strain evidence="1 2">Map16</strain>
    </source>
</reference>
<evidence type="ECO:0000313" key="1">
    <source>
        <dbReference type="EMBL" id="PHH80456.1"/>
    </source>
</evidence>
<keyword evidence="2" id="KW-1185">Reference proteome</keyword>
<gene>
    <name evidence="1" type="ORF">CDD80_1466</name>
</gene>
<name>A0A2C5ZKA1_9HYPO</name>
<accession>A0A2C5ZKA1</accession>
<proteinExistence type="predicted"/>
<evidence type="ECO:0000313" key="2">
    <source>
        <dbReference type="Proteomes" id="UP000226431"/>
    </source>
</evidence>
<protein>
    <submittedName>
        <fullName evidence="1">Uncharacterized protein</fullName>
    </submittedName>
</protein>
<dbReference type="Proteomes" id="UP000226431">
    <property type="component" value="Unassembled WGS sequence"/>
</dbReference>
<comment type="caution">
    <text evidence="1">The sequence shown here is derived from an EMBL/GenBank/DDBJ whole genome shotgun (WGS) entry which is preliminary data.</text>
</comment>
<sequence length="338" mass="38661">MALYATAKCQKAHDPLAIARNKTTALANAIKIDWANPPSYSYTRTENSCDHYIVTFQCHRTAFISSERLLPLDAKAAKKALSINYDILPQRSFLNINTDSVLVSLGEAEWENQNKNDLWLVSALVTTMGSIRISMAKSFDDRVVRSRIKSHGLRGECPGGHECHFETWIFYTLFEGPCLRQAIINSCDGSGDERYHINACDWVNLPPENYRDAVEKEYEYVSTHSRHDYSLYSTGEKRPWPGNLRCSQYYKWAWKTCRDPTGPRFDDMARCTFRTPILRDGEPLSTTVFIKQDRRGKRKRSAGGMKKPQPMDFKVDIVYGFDGVDADGRIVFREPGRT</sequence>
<organism evidence="1 2">
    <name type="scientific">Ophiocordyceps camponoti-rufipedis</name>
    <dbReference type="NCBI Taxonomy" id="2004952"/>
    <lineage>
        <taxon>Eukaryota</taxon>
        <taxon>Fungi</taxon>
        <taxon>Dikarya</taxon>
        <taxon>Ascomycota</taxon>
        <taxon>Pezizomycotina</taxon>
        <taxon>Sordariomycetes</taxon>
        <taxon>Hypocreomycetidae</taxon>
        <taxon>Hypocreales</taxon>
        <taxon>Ophiocordycipitaceae</taxon>
        <taxon>Ophiocordyceps</taxon>
    </lineage>
</organism>
<dbReference type="EMBL" id="NJES01000016">
    <property type="protein sequence ID" value="PHH80456.1"/>
    <property type="molecule type" value="Genomic_DNA"/>
</dbReference>
<dbReference type="AlphaFoldDB" id="A0A2C5ZKA1"/>
<dbReference type="OrthoDB" id="4911976at2759"/>